<dbReference type="InterPro" id="IPR010920">
    <property type="entry name" value="LSM_dom_sf"/>
</dbReference>
<dbReference type="Gene3D" id="3.30.70.100">
    <property type="match status" value="1"/>
</dbReference>
<feature type="domain" description="Mechanosensitive ion channel MscS C-terminal" evidence="10">
    <location>
        <begin position="332"/>
        <end position="416"/>
    </location>
</feature>
<evidence type="ECO:0000256" key="4">
    <source>
        <dbReference type="ARBA" id="ARBA00022692"/>
    </source>
</evidence>
<evidence type="ECO:0000256" key="7">
    <source>
        <dbReference type="SAM" id="Phobius"/>
    </source>
</evidence>
<dbReference type="STRING" id="320771.Cflav_PD1362"/>
<evidence type="ECO:0000313" key="12">
    <source>
        <dbReference type="EMBL" id="EEF58162.1"/>
    </source>
</evidence>
<sequence length="458" mass="51487" precursor="true">MKWKFQTFFNALLVGLFILLFWCSWTSLAQSSSTPSTTTPPDTKLNRFLNFFTQGHDSPPVDPVDVTPQWIEKLAVDFPFLKYQWLGNELWKYMASLVYIILAFYTSKFLDHLTRVWLRKWAEKTETKFDDLILDLLNGPVKVVSFVVFLHIGLSVFRWPTVVENILAKCFTIVVASTLTYMLVKFVELALGYWRQRASTDADRTFDEQLFPIIRKSLKVFIVVVAVLVTCQNLGINVTAAITSLSIGGLAIGLAAQDTLANLFGAIAVFVDKPFRIGDTIRIDQVEGNVESIGMRSTRVRNAKGFLITIPNKTVGNATITNITGRPTIQTEMNIGLTYDTPTEKVRQALRIIEEVYRSNPMTKDLVVNFNRFADSALNINVVHFWGSSDNKAYLAGMQEMNLALKERFDKEGINFALPTQTLMLKQDSDGRMLERQSSNEVMALPGSGPTGPPAPQV</sequence>
<evidence type="ECO:0000256" key="8">
    <source>
        <dbReference type="SAM" id="SignalP"/>
    </source>
</evidence>
<keyword evidence="13" id="KW-1185">Reference proteome</keyword>
<feature type="transmembrane region" description="Helical" evidence="7">
    <location>
        <begin position="90"/>
        <end position="111"/>
    </location>
</feature>
<dbReference type="SUPFAM" id="SSF82689">
    <property type="entry name" value="Mechanosensitive channel protein MscS (YggB), C-terminal domain"/>
    <property type="match status" value="1"/>
</dbReference>
<dbReference type="InterPro" id="IPR049278">
    <property type="entry name" value="MS_channel_C"/>
</dbReference>
<dbReference type="RefSeq" id="WP_007417775.1">
    <property type="nucleotide sequence ID" value="NZ_ABOX02000048.1"/>
</dbReference>
<dbReference type="Gene3D" id="1.10.287.1260">
    <property type="match status" value="1"/>
</dbReference>
<keyword evidence="3" id="KW-1003">Cell membrane</keyword>
<organism evidence="12 13">
    <name type="scientific">Pedosphaera parvula (strain Ellin514)</name>
    <dbReference type="NCBI Taxonomy" id="320771"/>
    <lineage>
        <taxon>Bacteria</taxon>
        <taxon>Pseudomonadati</taxon>
        <taxon>Verrucomicrobiota</taxon>
        <taxon>Pedosphaerae</taxon>
        <taxon>Pedosphaerales</taxon>
        <taxon>Pedosphaeraceae</taxon>
        <taxon>Pedosphaera</taxon>
    </lineage>
</organism>
<name>B9XPN9_PEDPL</name>
<evidence type="ECO:0000259" key="11">
    <source>
        <dbReference type="Pfam" id="PF21088"/>
    </source>
</evidence>
<comment type="caution">
    <text evidence="12">The sequence shown here is derived from an EMBL/GenBank/DDBJ whole genome shotgun (WGS) entry which is preliminary data.</text>
</comment>
<dbReference type="InterPro" id="IPR011066">
    <property type="entry name" value="MscS_channel_C_sf"/>
</dbReference>
<dbReference type="InterPro" id="IPR006685">
    <property type="entry name" value="MscS_channel_2nd"/>
</dbReference>
<feature type="transmembrane region" description="Helical" evidence="7">
    <location>
        <begin position="220"/>
        <end position="242"/>
    </location>
</feature>
<evidence type="ECO:0000259" key="9">
    <source>
        <dbReference type="Pfam" id="PF00924"/>
    </source>
</evidence>
<comment type="subcellular location">
    <subcellularLocation>
        <location evidence="1">Cell membrane</location>
        <topology evidence="1">Multi-pass membrane protein</topology>
    </subcellularLocation>
</comment>
<reference evidence="12 13" key="1">
    <citation type="journal article" date="2011" name="J. Bacteriol.">
        <title>Genome sequence of 'Pedosphaera parvula' Ellin514, an aerobic Verrucomicrobial isolate from pasture soil.</title>
        <authorList>
            <person name="Kant R."/>
            <person name="van Passel M.W."/>
            <person name="Sangwan P."/>
            <person name="Palva A."/>
            <person name="Lucas S."/>
            <person name="Copeland A."/>
            <person name="Lapidus A."/>
            <person name="Glavina Del Rio T."/>
            <person name="Dalin E."/>
            <person name="Tice H."/>
            <person name="Bruce D."/>
            <person name="Goodwin L."/>
            <person name="Pitluck S."/>
            <person name="Chertkov O."/>
            <person name="Larimer F.W."/>
            <person name="Land M.L."/>
            <person name="Hauser L."/>
            <person name="Brettin T.S."/>
            <person name="Detter J.C."/>
            <person name="Han S."/>
            <person name="de Vos W.M."/>
            <person name="Janssen P.H."/>
            <person name="Smidt H."/>
        </authorList>
    </citation>
    <scope>NUCLEOTIDE SEQUENCE [LARGE SCALE GENOMIC DNA]</scope>
    <source>
        <strain evidence="12 13">Ellin514</strain>
    </source>
</reference>
<dbReference type="AlphaFoldDB" id="B9XPN9"/>
<dbReference type="InterPro" id="IPR049142">
    <property type="entry name" value="MS_channel_1st"/>
</dbReference>
<dbReference type="InterPro" id="IPR011014">
    <property type="entry name" value="MscS_channel_TM-2"/>
</dbReference>
<dbReference type="GO" id="GO:0008381">
    <property type="term" value="F:mechanosensitive monoatomic ion channel activity"/>
    <property type="evidence" value="ECO:0007669"/>
    <property type="project" value="UniProtKB-ARBA"/>
</dbReference>
<dbReference type="SUPFAM" id="SSF50182">
    <property type="entry name" value="Sm-like ribonucleoproteins"/>
    <property type="match status" value="1"/>
</dbReference>
<feature type="domain" description="Mechanosensitive ion channel MscS" evidence="9">
    <location>
        <begin position="258"/>
        <end position="324"/>
    </location>
</feature>
<dbReference type="GO" id="GO:0005886">
    <property type="term" value="C:plasma membrane"/>
    <property type="evidence" value="ECO:0007669"/>
    <property type="project" value="UniProtKB-SubCell"/>
</dbReference>
<evidence type="ECO:0000256" key="1">
    <source>
        <dbReference type="ARBA" id="ARBA00004651"/>
    </source>
</evidence>
<evidence type="ECO:0000313" key="13">
    <source>
        <dbReference type="Proteomes" id="UP000003688"/>
    </source>
</evidence>
<evidence type="ECO:0000256" key="5">
    <source>
        <dbReference type="ARBA" id="ARBA00022989"/>
    </source>
</evidence>
<dbReference type="Pfam" id="PF21082">
    <property type="entry name" value="MS_channel_3rd"/>
    <property type="match status" value="1"/>
</dbReference>
<dbReference type="Pfam" id="PF21088">
    <property type="entry name" value="MS_channel_1st"/>
    <property type="match status" value="1"/>
</dbReference>
<accession>B9XPN9</accession>
<comment type="similarity">
    <text evidence="2">Belongs to the MscS (TC 1.A.23) family.</text>
</comment>
<dbReference type="SUPFAM" id="SSF82861">
    <property type="entry name" value="Mechanosensitive channel protein MscS (YggB), transmembrane region"/>
    <property type="match status" value="1"/>
</dbReference>
<feature type="signal peptide" evidence="8">
    <location>
        <begin position="1"/>
        <end position="29"/>
    </location>
</feature>
<keyword evidence="5 7" id="KW-1133">Transmembrane helix</keyword>
<feature type="chain" id="PRO_5002894526" evidence="8">
    <location>
        <begin position="30"/>
        <end position="458"/>
    </location>
</feature>
<feature type="domain" description="Mechanosensitive ion channel transmembrane helices 2/3" evidence="11">
    <location>
        <begin position="218"/>
        <end position="257"/>
    </location>
</feature>
<evidence type="ECO:0000256" key="2">
    <source>
        <dbReference type="ARBA" id="ARBA00008017"/>
    </source>
</evidence>
<dbReference type="Pfam" id="PF00924">
    <property type="entry name" value="MS_channel_2nd"/>
    <property type="match status" value="1"/>
</dbReference>
<dbReference type="PANTHER" id="PTHR30566:SF5">
    <property type="entry name" value="MECHANOSENSITIVE ION CHANNEL PROTEIN 1, MITOCHONDRIAL-RELATED"/>
    <property type="match status" value="1"/>
</dbReference>
<gene>
    <name evidence="12" type="ORF">Cflav_PD1362</name>
</gene>
<keyword evidence="6 7" id="KW-0472">Membrane</keyword>
<dbReference type="Proteomes" id="UP000003688">
    <property type="component" value="Unassembled WGS sequence"/>
</dbReference>
<feature type="transmembrane region" description="Helical" evidence="7">
    <location>
        <begin position="166"/>
        <end position="187"/>
    </location>
</feature>
<keyword evidence="4 7" id="KW-0812">Transmembrane</keyword>
<dbReference type="PANTHER" id="PTHR30566">
    <property type="entry name" value="YNAI-RELATED MECHANOSENSITIVE ION CHANNEL"/>
    <property type="match status" value="1"/>
</dbReference>
<dbReference type="InterPro" id="IPR023408">
    <property type="entry name" value="MscS_beta-dom_sf"/>
</dbReference>
<proteinExistence type="inferred from homology"/>
<evidence type="ECO:0000256" key="6">
    <source>
        <dbReference type="ARBA" id="ARBA00023136"/>
    </source>
</evidence>
<feature type="transmembrane region" description="Helical" evidence="7">
    <location>
        <begin position="132"/>
        <end position="154"/>
    </location>
</feature>
<dbReference type="Gene3D" id="2.30.30.60">
    <property type="match status" value="1"/>
</dbReference>
<dbReference type="EMBL" id="ABOX02000048">
    <property type="protein sequence ID" value="EEF58162.1"/>
    <property type="molecule type" value="Genomic_DNA"/>
</dbReference>
<keyword evidence="8" id="KW-0732">Signal</keyword>
<protein>
    <submittedName>
        <fullName evidence="12">MscS Mechanosensitive ion channel</fullName>
    </submittedName>
</protein>
<evidence type="ECO:0000259" key="10">
    <source>
        <dbReference type="Pfam" id="PF21082"/>
    </source>
</evidence>
<dbReference type="OrthoDB" id="9809206at2"/>
<evidence type="ECO:0000256" key="3">
    <source>
        <dbReference type="ARBA" id="ARBA00022475"/>
    </source>
</evidence>